<feature type="binding site" evidence="7">
    <location>
        <position position="164"/>
    </location>
    <ligand>
        <name>NADP(+)</name>
        <dbReference type="ChEBI" id="CHEBI:58349"/>
    </ligand>
</feature>
<feature type="active site" description="Proton acceptor" evidence="7">
    <location>
        <position position="363"/>
    </location>
</feature>
<dbReference type="SUPFAM" id="SSF55347">
    <property type="entry name" value="Glyceraldehyde-3-phosphate dehydrogenase-like, C-terminal domain"/>
    <property type="match status" value="1"/>
</dbReference>
<evidence type="ECO:0000256" key="3">
    <source>
        <dbReference type="ARBA" id="ARBA00022526"/>
    </source>
</evidence>
<dbReference type="EMBL" id="VKDB01000005">
    <property type="protein sequence ID" value="TSA86507.1"/>
    <property type="molecule type" value="Genomic_DNA"/>
</dbReference>
<feature type="binding site" evidence="7">
    <location>
        <position position="271"/>
    </location>
    <ligand>
        <name>NADP(+)</name>
        <dbReference type="ChEBI" id="CHEBI:58349"/>
    </ligand>
</feature>
<dbReference type="EC" id="1.1.1.49" evidence="7"/>
<evidence type="ECO:0000256" key="4">
    <source>
        <dbReference type="ARBA" id="ARBA00022857"/>
    </source>
</evidence>
<dbReference type="InterPro" id="IPR022674">
    <property type="entry name" value="G6P_DH_NAD-bd"/>
</dbReference>
<evidence type="ECO:0000256" key="1">
    <source>
        <dbReference type="ARBA" id="ARBA00004937"/>
    </source>
</evidence>
<keyword evidence="12" id="KW-1185">Reference proteome</keyword>
<dbReference type="InterPro" id="IPR019796">
    <property type="entry name" value="G6P_DH_AS"/>
</dbReference>
<evidence type="ECO:0000313" key="11">
    <source>
        <dbReference type="EMBL" id="TSA86507.1"/>
    </source>
</evidence>
<dbReference type="Gene3D" id="3.40.50.720">
    <property type="entry name" value="NAD(P)-binding Rossmann-like Domain"/>
    <property type="match status" value="1"/>
</dbReference>
<dbReference type="SUPFAM" id="SSF51735">
    <property type="entry name" value="NAD(P)-binding Rossmann-fold domains"/>
    <property type="match status" value="1"/>
</dbReference>
<dbReference type="PRINTS" id="PR00079">
    <property type="entry name" value="G6PDHDRGNASE"/>
</dbReference>
<proteinExistence type="inferred from homology"/>
<dbReference type="GO" id="GO:0005829">
    <property type="term" value="C:cytosol"/>
    <property type="evidence" value="ECO:0007669"/>
    <property type="project" value="TreeGrafter"/>
</dbReference>
<dbReference type="GO" id="GO:0050661">
    <property type="term" value="F:NADP binding"/>
    <property type="evidence" value="ECO:0007669"/>
    <property type="project" value="UniProtKB-UniRule"/>
</dbReference>
<dbReference type="Pfam" id="PF02781">
    <property type="entry name" value="G6PD_C"/>
    <property type="match status" value="1"/>
</dbReference>
<organism evidence="11 12">
    <name type="scientific">Deinococcus detaillensis</name>
    <dbReference type="NCBI Taxonomy" id="2592048"/>
    <lineage>
        <taxon>Bacteria</taxon>
        <taxon>Thermotogati</taxon>
        <taxon>Deinococcota</taxon>
        <taxon>Deinococci</taxon>
        <taxon>Deinococcales</taxon>
        <taxon>Deinococcaceae</taxon>
        <taxon>Deinococcus</taxon>
    </lineage>
</organism>
<dbReference type="PANTHER" id="PTHR23429">
    <property type="entry name" value="GLUCOSE-6-PHOSPHATE 1-DEHYDROGENASE G6PD"/>
    <property type="match status" value="1"/>
</dbReference>
<feature type="domain" description="Glucose-6-phosphate dehydrogenase NAD-binding" evidence="9">
    <location>
        <begin position="127"/>
        <end position="310"/>
    </location>
</feature>
<keyword evidence="6 7" id="KW-0119">Carbohydrate metabolism</keyword>
<accession>A0A553V1X7</accession>
<dbReference type="PANTHER" id="PTHR23429:SF0">
    <property type="entry name" value="GLUCOSE-6-PHOSPHATE 1-DEHYDROGENASE"/>
    <property type="match status" value="1"/>
</dbReference>
<evidence type="ECO:0000259" key="9">
    <source>
        <dbReference type="Pfam" id="PF00479"/>
    </source>
</evidence>
<dbReference type="UniPathway" id="UPA00115">
    <property type="reaction ID" value="UER00408"/>
</dbReference>
<dbReference type="PROSITE" id="PS00069">
    <property type="entry name" value="G6P_DEHYDROGENASE"/>
    <property type="match status" value="1"/>
</dbReference>
<dbReference type="HAMAP" id="MF_00966">
    <property type="entry name" value="G6PD"/>
    <property type="match status" value="1"/>
</dbReference>
<evidence type="ECO:0000259" key="10">
    <source>
        <dbReference type="Pfam" id="PF02781"/>
    </source>
</evidence>
<comment type="pathway">
    <text evidence="1 7">Carbohydrate degradation; pentose phosphate pathway; D-ribulose 5-phosphate from D-glucose 6-phosphate (oxidative stage): step 1/3.</text>
</comment>
<dbReference type="InterPro" id="IPR022675">
    <property type="entry name" value="G6P_DH_C"/>
</dbReference>
<dbReference type="InterPro" id="IPR036291">
    <property type="entry name" value="NAD(P)-bd_dom_sf"/>
</dbReference>
<gene>
    <name evidence="7" type="primary">zwf</name>
    <name evidence="11" type="ORF">FNU79_06930</name>
</gene>
<keyword evidence="5 7" id="KW-0560">Oxidoreductase</keyword>
<comment type="function">
    <text evidence="7">Catalyzes the oxidation of glucose 6-phosphate to 6-phosphogluconolactone.</text>
</comment>
<feature type="binding site" evidence="7">
    <location>
        <position position="358"/>
    </location>
    <ligand>
        <name>substrate</name>
    </ligand>
</feature>
<keyword evidence="3 7" id="KW-0313">Glucose metabolism</keyword>
<evidence type="ECO:0000313" key="12">
    <source>
        <dbReference type="Proteomes" id="UP000316092"/>
    </source>
</evidence>
<feature type="binding site" evidence="7">
    <location>
        <position position="468"/>
    </location>
    <ligand>
        <name>substrate</name>
    </ligand>
</feature>
<reference evidence="11 12" key="1">
    <citation type="submission" date="2019-07" db="EMBL/GenBank/DDBJ databases">
        <title>Deinococcus detaillus sp. nov., isolated from humus soil in Antarctica.</title>
        <authorList>
            <person name="Zhang K."/>
        </authorList>
    </citation>
    <scope>NUCLEOTIDE SEQUENCE [LARGE SCALE GENOMIC DNA]</scope>
    <source>
        <strain evidence="11 12">H1</strain>
    </source>
</reference>
<dbReference type="Gene3D" id="3.30.360.10">
    <property type="entry name" value="Dihydrodipicolinate Reductase, domain 2"/>
    <property type="match status" value="1"/>
</dbReference>
<comment type="catalytic activity">
    <reaction evidence="7">
        <text>D-glucose 6-phosphate + NADP(+) = 6-phospho-D-glucono-1,5-lactone + NADPH + H(+)</text>
        <dbReference type="Rhea" id="RHEA:15841"/>
        <dbReference type="ChEBI" id="CHEBI:15378"/>
        <dbReference type="ChEBI" id="CHEBI:57783"/>
        <dbReference type="ChEBI" id="CHEBI:57955"/>
        <dbReference type="ChEBI" id="CHEBI:58349"/>
        <dbReference type="ChEBI" id="CHEBI:61548"/>
        <dbReference type="EC" id="1.1.1.49"/>
    </reaction>
</comment>
<dbReference type="InterPro" id="IPR001282">
    <property type="entry name" value="G6P_DH"/>
</dbReference>
<keyword evidence="4 7" id="KW-0521">NADP</keyword>
<feature type="binding site" evidence="7">
    <location>
        <begin position="207"/>
        <end position="208"/>
    </location>
    <ligand>
        <name>NADP(+)</name>
        <dbReference type="ChEBI" id="CHEBI:58349"/>
    </ligand>
</feature>
<dbReference type="AlphaFoldDB" id="A0A553V1X7"/>
<dbReference type="GO" id="GO:0004345">
    <property type="term" value="F:glucose-6-phosphate dehydrogenase activity"/>
    <property type="evidence" value="ECO:0007669"/>
    <property type="project" value="UniProtKB-UniRule"/>
</dbReference>
<feature type="binding site" evidence="7">
    <location>
        <begin position="130"/>
        <end position="137"/>
    </location>
    <ligand>
        <name>NADP(+)</name>
        <dbReference type="ChEBI" id="CHEBI:58349"/>
    </ligand>
</feature>
<dbReference type="Pfam" id="PF00479">
    <property type="entry name" value="G6PD_N"/>
    <property type="match status" value="1"/>
</dbReference>
<feature type="domain" description="Glucose-6-phosphate dehydrogenase C-terminal" evidence="10">
    <location>
        <begin position="312"/>
        <end position="609"/>
    </location>
</feature>
<dbReference type="NCBIfam" id="TIGR00871">
    <property type="entry name" value="zwf"/>
    <property type="match status" value="1"/>
</dbReference>
<evidence type="ECO:0000256" key="7">
    <source>
        <dbReference type="HAMAP-Rule" id="MF_00966"/>
    </source>
</evidence>
<dbReference type="OrthoDB" id="9802739at2"/>
<evidence type="ECO:0000256" key="6">
    <source>
        <dbReference type="ARBA" id="ARBA00023277"/>
    </source>
</evidence>
<evidence type="ECO:0000256" key="5">
    <source>
        <dbReference type="ARBA" id="ARBA00023002"/>
    </source>
</evidence>
<feature type="binding site" evidence="7">
    <location>
        <position position="305"/>
    </location>
    <ligand>
        <name>substrate</name>
    </ligand>
</feature>
<feature type="binding site" evidence="7">
    <location>
        <position position="301"/>
    </location>
    <ligand>
        <name>substrate</name>
    </ligand>
</feature>
<comment type="similarity">
    <text evidence="2 7">Belongs to the glucose-6-phosphate dehydrogenase family.</text>
</comment>
<dbReference type="Proteomes" id="UP000316092">
    <property type="component" value="Unassembled WGS sequence"/>
</dbReference>
<feature type="binding site" evidence="7">
    <location>
        <position position="339"/>
    </location>
    <ligand>
        <name>substrate</name>
    </ligand>
</feature>
<name>A0A553V1X7_9DEIO</name>
<feature type="region of interest" description="Disordered" evidence="8">
    <location>
        <begin position="1"/>
        <end position="84"/>
    </location>
</feature>
<evidence type="ECO:0000256" key="2">
    <source>
        <dbReference type="ARBA" id="ARBA00009975"/>
    </source>
</evidence>
<comment type="caution">
    <text evidence="11">The sequence shown here is derived from an EMBL/GenBank/DDBJ whole genome shotgun (WGS) entry which is preliminary data.</text>
</comment>
<feature type="compositionally biased region" description="Low complexity" evidence="8">
    <location>
        <begin position="22"/>
        <end position="79"/>
    </location>
</feature>
<feature type="binding site" evidence="7">
    <location>
        <position position="463"/>
    </location>
    <ligand>
        <name>substrate</name>
    </ligand>
</feature>
<dbReference type="GO" id="GO:0009051">
    <property type="term" value="P:pentose-phosphate shunt, oxidative branch"/>
    <property type="evidence" value="ECO:0007669"/>
    <property type="project" value="TreeGrafter"/>
</dbReference>
<sequence length="612" mass="67107">MPIDSDDVLPGAAGHQSAVSPVAKKIGSKAAASKAAVPKTAVSKTAASKAPVSKPAPSKTAAPKTAATKKPAATKPKPVQGKAADPLLTPAEASAPNAAMAAELAANLNPFRAGMRRSRAPEPATLVIFGATGDLAKRKLLPAVFGLWQDGLLGSAFNIVGVGRQEMTDEQFKDYAIEALKTSKETDTPQPGALEKFRELLYYEFGDFGADDVYSKVREQLNEAEDAHGGRKNALFYLSTPPSLFEPISNGLGRLGLQDQTEGWRRIIVEKPFGTDLASARHLNDTLHGVWNESQVYRIDHYLGKETVQNLMAIRFGNAIFEPLWNRSFVDHIQITNAEDLGLEGRAGYYEEAGVVRDMLQNHLMQVVALTAMEPPAAFDADAIRDEKVKALRAIRRIPVERVPEVAVRGQYGPGTLDGEHVPGYREEPNVQEGSGTPTYVAVKYEIDNWRWQGVPFYVRSGKRLPKKVTEIAVVFKRPPLGLFPGGLERNVLAFRIQPDEGVSLKFSSKTPGQENVLREVVMDFRYDAFGAQLESPYSRLLLDAMVGDATLFPREDEVDQAWQIVSGILEAWDPTSPHYVPPTDFPNYDAGTWGPDEADQLIGPDRRWRRL</sequence>
<protein>
    <recommendedName>
        <fullName evidence="7">Glucose-6-phosphate 1-dehydrogenase</fullName>
        <shortName evidence="7">G6PD</shortName>
        <ecNumber evidence="7">1.1.1.49</ecNumber>
    </recommendedName>
</protein>
<dbReference type="GO" id="GO:0006006">
    <property type="term" value="P:glucose metabolic process"/>
    <property type="evidence" value="ECO:0007669"/>
    <property type="project" value="UniProtKB-KW"/>
</dbReference>
<evidence type="ECO:0000256" key="8">
    <source>
        <dbReference type="SAM" id="MobiDB-lite"/>
    </source>
</evidence>